<feature type="region of interest" description="Disordered" evidence="1">
    <location>
        <begin position="225"/>
        <end position="265"/>
    </location>
</feature>
<evidence type="ECO:0000313" key="3">
    <source>
        <dbReference type="Proteomes" id="UP001050691"/>
    </source>
</evidence>
<accession>A0AAV5AFR3</accession>
<organism evidence="2 3">
    <name type="scientific">Clathrus columnatus</name>
    <dbReference type="NCBI Taxonomy" id="1419009"/>
    <lineage>
        <taxon>Eukaryota</taxon>
        <taxon>Fungi</taxon>
        <taxon>Dikarya</taxon>
        <taxon>Basidiomycota</taxon>
        <taxon>Agaricomycotina</taxon>
        <taxon>Agaricomycetes</taxon>
        <taxon>Phallomycetidae</taxon>
        <taxon>Phallales</taxon>
        <taxon>Clathraceae</taxon>
        <taxon>Clathrus</taxon>
    </lineage>
</organism>
<sequence>MLHHSTHKHRRRTNDPTYELHIQSALQGLTNGKYKNLATAAHEENIAESTLRDCRKGQPSWKEQCMNCQHLTKEQEDTLYDGIPPQHIWNMDEKGIQMGGGRRNGGKKYLFLQQHRNRYHISSDNLELVTVIECVSASGIIMPPSFVLSDGPLPDLRKVDNIASVATSPSEYMKVHSHSQPEMIQKAFEKTGIYPLNSCIFTDEDYGPSQATSIITNLPDSFPAQIPSSDPAILTDAESDGSDYTMSNDMDDEDEDEDDAEEEYQSDNVIEMTEAVVPTQISNTTELEPTPPMTRTSSILSILNTIPIPKVTTICEDEA</sequence>
<proteinExistence type="predicted"/>
<name>A0AAV5AFR3_9AGAM</name>
<comment type="caution">
    <text evidence="2">The sequence shown here is derived from an EMBL/GenBank/DDBJ whole genome shotgun (WGS) entry which is preliminary data.</text>
</comment>
<gene>
    <name evidence="2" type="ORF">Clacol_005008</name>
</gene>
<dbReference type="AlphaFoldDB" id="A0AAV5AFR3"/>
<evidence type="ECO:0000313" key="2">
    <source>
        <dbReference type="EMBL" id="GJJ10780.1"/>
    </source>
</evidence>
<feature type="compositionally biased region" description="Acidic residues" evidence="1">
    <location>
        <begin position="249"/>
        <end position="265"/>
    </location>
</feature>
<dbReference type="Proteomes" id="UP001050691">
    <property type="component" value="Unassembled WGS sequence"/>
</dbReference>
<evidence type="ECO:0008006" key="4">
    <source>
        <dbReference type="Google" id="ProtNLM"/>
    </source>
</evidence>
<protein>
    <recommendedName>
        <fullName evidence="4">Transposase</fullName>
    </recommendedName>
</protein>
<keyword evidence="3" id="KW-1185">Reference proteome</keyword>
<reference evidence="2" key="1">
    <citation type="submission" date="2021-10" db="EMBL/GenBank/DDBJ databases">
        <title>De novo Genome Assembly of Clathrus columnatus (Basidiomycota, Fungi) Using Illumina and Nanopore Sequence Data.</title>
        <authorList>
            <person name="Ogiso-Tanaka E."/>
            <person name="Itagaki H."/>
            <person name="Hosoya T."/>
            <person name="Hosaka K."/>
        </authorList>
    </citation>
    <scope>NUCLEOTIDE SEQUENCE</scope>
    <source>
        <strain evidence="2">MO-923</strain>
    </source>
</reference>
<dbReference type="EMBL" id="BPWL01000005">
    <property type="protein sequence ID" value="GJJ10780.1"/>
    <property type="molecule type" value="Genomic_DNA"/>
</dbReference>
<evidence type="ECO:0000256" key="1">
    <source>
        <dbReference type="SAM" id="MobiDB-lite"/>
    </source>
</evidence>